<dbReference type="SUPFAM" id="SSF64182">
    <property type="entry name" value="DHH phosphoesterases"/>
    <property type="match status" value="1"/>
</dbReference>
<dbReference type="FunCoup" id="A0A2T3ANJ1">
    <property type="interactions" value="218"/>
</dbReference>
<evidence type="ECO:0000313" key="7">
    <source>
        <dbReference type="Proteomes" id="UP000241462"/>
    </source>
</evidence>
<keyword evidence="3" id="KW-0378">Hydrolase</keyword>
<dbReference type="InterPro" id="IPR001667">
    <property type="entry name" value="DDH_dom"/>
</dbReference>
<evidence type="ECO:0000256" key="1">
    <source>
        <dbReference type="ARBA" id="ARBA00001936"/>
    </source>
</evidence>
<keyword evidence="2" id="KW-0479">Metal-binding</keyword>
<evidence type="ECO:0000259" key="5">
    <source>
        <dbReference type="SMART" id="SM01131"/>
    </source>
</evidence>
<dbReference type="OrthoDB" id="374045at2759"/>
<dbReference type="GO" id="GO:0004309">
    <property type="term" value="F:exopolyphosphatase activity"/>
    <property type="evidence" value="ECO:0007669"/>
    <property type="project" value="TreeGrafter"/>
</dbReference>
<dbReference type="GO" id="GO:0046872">
    <property type="term" value="F:metal ion binding"/>
    <property type="evidence" value="ECO:0007669"/>
    <property type="project" value="UniProtKB-KW"/>
</dbReference>
<reference evidence="6 7" key="1">
    <citation type="journal article" date="2018" name="Mycol. Prog.">
        <title>Coniella lustricola, a new species from submerged detritus.</title>
        <authorList>
            <person name="Raudabaugh D.B."/>
            <person name="Iturriaga T."/>
            <person name="Carver A."/>
            <person name="Mondo S."/>
            <person name="Pangilinan J."/>
            <person name="Lipzen A."/>
            <person name="He G."/>
            <person name="Amirebrahimi M."/>
            <person name="Grigoriev I.V."/>
            <person name="Miller A.N."/>
        </authorList>
    </citation>
    <scope>NUCLEOTIDE SEQUENCE [LARGE SCALE GENOMIC DNA]</scope>
    <source>
        <strain evidence="6 7">B22-T-1</strain>
    </source>
</reference>
<evidence type="ECO:0000256" key="4">
    <source>
        <dbReference type="ARBA" id="ARBA00023211"/>
    </source>
</evidence>
<evidence type="ECO:0000256" key="3">
    <source>
        <dbReference type="ARBA" id="ARBA00022801"/>
    </source>
</evidence>
<dbReference type="GO" id="GO:0005737">
    <property type="term" value="C:cytoplasm"/>
    <property type="evidence" value="ECO:0007669"/>
    <property type="project" value="InterPro"/>
</dbReference>
<proteinExistence type="predicted"/>
<accession>A0A2T3ANJ1</accession>
<keyword evidence="4" id="KW-0464">Manganese</keyword>
<dbReference type="Pfam" id="PF01368">
    <property type="entry name" value="DHH"/>
    <property type="match status" value="1"/>
</dbReference>
<dbReference type="AlphaFoldDB" id="A0A2T3ANJ1"/>
<dbReference type="Proteomes" id="UP000241462">
    <property type="component" value="Unassembled WGS sequence"/>
</dbReference>
<dbReference type="PANTHER" id="PTHR12112:SF39">
    <property type="entry name" value="EG:152A3.5 PROTEIN (FBGN0003116_PN PROTEIN)"/>
    <property type="match status" value="1"/>
</dbReference>
<dbReference type="InParanoid" id="A0A2T3ANJ1"/>
<dbReference type="InterPro" id="IPR004097">
    <property type="entry name" value="DHHA2"/>
</dbReference>
<organism evidence="6 7">
    <name type="scientific">Coniella lustricola</name>
    <dbReference type="NCBI Taxonomy" id="2025994"/>
    <lineage>
        <taxon>Eukaryota</taxon>
        <taxon>Fungi</taxon>
        <taxon>Dikarya</taxon>
        <taxon>Ascomycota</taxon>
        <taxon>Pezizomycotina</taxon>
        <taxon>Sordariomycetes</taxon>
        <taxon>Sordariomycetidae</taxon>
        <taxon>Diaporthales</taxon>
        <taxon>Schizoparmaceae</taxon>
        <taxon>Coniella</taxon>
    </lineage>
</organism>
<dbReference type="InterPro" id="IPR038222">
    <property type="entry name" value="DHHA2_dom_sf"/>
</dbReference>
<feature type="domain" description="DHHA2" evidence="5">
    <location>
        <begin position="247"/>
        <end position="401"/>
    </location>
</feature>
<gene>
    <name evidence="6" type="ORF">BD289DRAFT_419772</name>
</gene>
<keyword evidence="7" id="KW-1185">Reference proteome</keyword>
<name>A0A2T3ANJ1_9PEZI</name>
<dbReference type="InterPro" id="IPR038763">
    <property type="entry name" value="DHH_sf"/>
</dbReference>
<evidence type="ECO:0000313" key="6">
    <source>
        <dbReference type="EMBL" id="PSS05219.1"/>
    </source>
</evidence>
<dbReference type="EMBL" id="KZ678372">
    <property type="protein sequence ID" value="PSS05219.1"/>
    <property type="molecule type" value="Genomic_DNA"/>
</dbReference>
<dbReference type="PANTHER" id="PTHR12112">
    <property type="entry name" value="BNIP - RELATED"/>
    <property type="match status" value="1"/>
</dbReference>
<dbReference type="Pfam" id="PF02833">
    <property type="entry name" value="DHHA2"/>
    <property type="match status" value="1"/>
</dbReference>
<dbReference type="Gene3D" id="3.90.1640.10">
    <property type="entry name" value="inorganic pyrophosphatase (n-terminal core)"/>
    <property type="match status" value="1"/>
</dbReference>
<dbReference type="STRING" id="2025994.A0A2T3ANJ1"/>
<evidence type="ECO:0000256" key="2">
    <source>
        <dbReference type="ARBA" id="ARBA00022723"/>
    </source>
</evidence>
<dbReference type="SMART" id="SM01131">
    <property type="entry name" value="DHHA2"/>
    <property type="match status" value="1"/>
</dbReference>
<protein>
    <recommendedName>
        <fullName evidence="5">DHHA2 domain-containing protein</fullName>
    </recommendedName>
</protein>
<sequence>MPPPRSLSAFLELARKSLKAPVGQRPSPLTFVIGNESADLDSLCSAILFAYFRSHTAPNYTLHIPLANIPREDIPLRPELGAALAYAGVKSQQLLTLSDLDDVTKTEGLEPQDTRWVLVDHNALTGSIAESYTSRIVGCVDHHEDENVIAVNTGDEPRILKKTGSCVSLVVEYCRDAWESLSKQALEKADSPEQTEVDAGLARIALSAIYLDTNNLKSKAKTTELDIQIAEYLESKLGKEYTRKKYYKELSQLKEDISQFSYCDNFRKDYKAWTEAGMVLGTASIPQGFHYMLNHLGDKETLIDEFRKFAQERQCDIGCIMTSSAKDDGVFKRNLLIWAFNPKAVEAVEKFVELHSETLGLAPFQDGALDYKGDGEVRYCWYQNVTRNSRKQLAPLLRATMKEAAKL</sequence>
<comment type="cofactor">
    <cofactor evidence="1">
        <name>Mn(2+)</name>
        <dbReference type="ChEBI" id="CHEBI:29035"/>
    </cofactor>
</comment>
<dbReference type="Gene3D" id="3.10.310.20">
    <property type="entry name" value="DHHA2 domain"/>
    <property type="match status" value="1"/>
</dbReference>